<feature type="region of interest" description="Disordered" evidence="1">
    <location>
        <begin position="1"/>
        <end position="24"/>
    </location>
</feature>
<dbReference type="AlphaFoldDB" id="A0A540UWE6"/>
<evidence type="ECO:0000313" key="3">
    <source>
        <dbReference type="Proteomes" id="UP000315224"/>
    </source>
</evidence>
<organism evidence="2 3">
    <name type="scientific">Streptococcus suis</name>
    <dbReference type="NCBI Taxonomy" id="1307"/>
    <lineage>
        <taxon>Bacteria</taxon>
        <taxon>Bacillati</taxon>
        <taxon>Bacillota</taxon>
        <taxon>Bacilli</taxon>
        <taxon>Lactobacillales</taxon>
        <taxon>Streptococcaceae</taxon>
        <taxon>Streptococcus</taxon>
    </lineage>
</organism>
<comment type="caution">
    <text evidence="2">The sequence shown here is derived from an EMBL/GenBank/DDBJ whole genome shotgun (WGS) entry which is preliminary data.</text>
</comment>
<accession>A0A540UWE6</accession>
<sequence>MGRIWGETPKNLDKSRFSNPSTAF</sequence>
<evidence type="ECO:0000256" key="1">
    <source>
        <dbReference type="SAM" id="MobiDB-lite"/>
    </source>
</evidence>
<proteinExistence type="predicted"/>
<protein>
    <submittedName>
        <fullName evidence="2">Uncharacterized protein</fullName>
    </submittedName>
</protein>
<dbReference type="Proteomes" id="UP000315224">
    <property type="component" value="Unassembled WGS sequence"/>
</dbReference>
<evidence type="ECO:0000313" key="2">
    <source>
        <dbReference type="EMBL" id="TQE88808.1"/>
    </source>
</evidence>
<dbReference type="EMBL" id="VIEK01000006">
    <property type="protein sequence ID" value="TQE88808.1"/>
    <property type="molecule type" value="Genomic_DNA"/>
</dbReference>
<reference evidence="2 3" key="1">
    <citation type="submission" date="2019-06" db="EMBL/GenBank/DDBJ databases">
        <title>Comprehensive assessment of Oxford Nanopore MinION sequencing for bacterial characterization and routine diagnosis.</title>
        <authorList>
            <person name="Tan S."/>
            <person name="Dvorak C.M.T."/>
            <person name="Gebhart C."/>
            <person name="Estrada A."/>
            <person name="Marthaler D.G."/>
            <person name="Murtaugh M.P."/>
        </authorList>
    </citation>
    <scope>NUCLEOTIDE SEQUENCE [LARGE SCALE GENOMIC DNA]</scope>
    <source>
        <strain evidence="2 3">2017UMN1435.21</strain>
    </source>
</reference>
<gene>
    <name evidence="2" type="ORF">FH692_04825</name>
</gene>
<name>A0A540UWE6_STRSU</name>